<comment type="caution">
    <text evidence="5">The sequence shown here is derived from an EMBL/GenBank/DDBJ whole genome shotgun (WGS) entry which is preliminary data.</text>
</comment>
<organism evidence="5 6">
    <name type="scientific">Subtercola lobariae</name>
    <dbReference type="NCBI Taxonomy" id="1588641"/>
    <lineage>
        <taxon>Bacteria</taxon>
        <taxon>Bacillati</taxon>
        <taxon>Actinomycetota</taxon>
        <taxon>Actinomycetes</taxon>
        <taxon>Micrococcales</taxon>
        <taxon>Microbacteriaceae</taxon>
        <taxon>Subtercola</taxon>
    </lineage>
</organism>
<dbReference type="Gene3D" id="3.30.10.20">
    <property type="match status" value="1"/>
</dbReference>
<feature type="region of interest" description="Disordered" evidence="1">
    <location>
        <begin position="185"/>
        <end position="218"/>
    </location>
</feature>
<keyword evidence="2" id="KW-1133">Transmembrane helix</keyword>
<reference evidence="5 6" key="1">
    <citation type="journal article" date="2014" name="Int. J. Syst. Evol. Microbiol.">
        <title>Complete genome sequence of Corynebacterium casei LMG S-19264T (=DSM 44701T), isolated from a smear-ripened cheese.</title>
        <authorList>
            <consortium name="US DOE Joint Genome Institute (JGI-PGF)"/>
            <person name="Walter F."/>
            <person name="Albersmeier A."/>
            <person name="Kalinowski J."/>
            <person name="Ruckert C."/>
        </authorList>
    </citation>
    <scope>NUCLEOTIDE SEQUENCE [LARGE SCALE GENOMIC DNA]</scope>
    <source>
        <strain evidence="5 6">CGMCC 1.12976</strain>
    </source>
</reference>
<proteinExistence type="predicted"/>
<protein>
    <recommendedName>
        <fullName evidence="7">PASTA domain-containing protein</fullName>
    </recommendedName>
</protein>
<dbReference type="InterPro" id="IPR018929">
    <property type="entry name" value="DUF2510"/>
</dbReference>
<keyword evidence="6" id="KW-1185">Reference proteome</keyword>
<gene>
    <name evidence="5" type="ORF">GCM10011399_01380</name>
</gene>
<feature type="compositionally biased region" description="Pro residues" evidence="1">
    <location>
        <begin position="295"/>
        <end position="329"/>
    </location>
</feature>
<accession>A0A917B063</accession>
<feature type="compositionally biased region" description="Pro residues" evidence="1">
    <location>
        <begin position="201"/>
        <end position="215"/>
    </location>
</feature>
<keyword evidence="2" id="KW-0812">Transmembrane</keyword>
<feature type="region of interest" description="Disordered" evidence="1">
    <location>
        <begin position="352"/>
        <end position="375"/>
    </location>
</feature>
<dbReference type="Pfam" id="PF03793">
    <property type="entry name" value="PASTA"/>
    <property type="match status" value="1"/>
</dbReference>
<evidence type="ECO:0000313" key="6">
    <source>
        <dbReference type="Proteomes" id="UP000598775"/>
    </source>
</evidence>
<feature type="domain" description="DUF2510" evidence="4">
    <location>
        <begin position="8"/>
        <end position="41"/>
    </location>
</feature>
<dbReference type="InterPro" id="IPR005543">
    <property type="entry name" value="PASTA_dom"/>
</dbReference>
<keyword evidence="2" id="KW-0472">Membrane</keyword>
<sequence>MTTPAIPAAWYPDPENPAQLRWWNGTSWTQQFAPAAAPAPAARPAPARAANPAPAPAAVPAPALAVPVPATVAAAAPAVAAPVLAASPVGASRAAWRPTVATYVVGAIAVIVALIALVSSGFGAFLLTAGLFVGAAGIYTVVTRRPSWLNLARSRGAGGLTVGLGAILLIVGAIASPHSGNAAPAPDVAAAQVSSHTPTPSATPKPSPTPTPTAKPVPEVGYLGQAAADALKSLTTAGFVVTVAAADGSAHADWTGWTVAAQKPAPGTLIAPGSAVALVLNPPAPAPATSAPAAPAAPAPAPAVPAPAAPAPAAPAAPAVPAPAAPAPAPASADVDPGGYCSDSDVGVTVTNSNGRSYTCGGSGPDSKGRYHWNK</sequence>
<evidence type="ECO:0000259" key="3">
    <source>
        <dbReference type="Pfam" id="PF03793"/>
    </source>
</evidence>
<feature type="compositionally biased region" description="Low complexity" evidence="1">
    <location>
        <begin position="185"/>
        <end position="200"/>
    </location>
</feature>
<name>A0A917B063_9MICO</name>
<evidence type="ECO:0000256" key="2">
    <source>
        <dbReference type="SAM" id="Phobius"/>
    </source>
</evidence>
<dbReference type="CDD" id="cd06577">
    <property type="entry name" value="PASTA_pknB"/>
    <property type="match status" value="1"/>
</dbReference>
<evidence type="ECO:0000259" key="4">
    <source>
        <dbReference type="Pfam" id="PF10708"/>
    </source>
</evidence>
<feature type="transmembrane region" description="Helical" evidence="2">
    <location>
        <begin position="124"/>
        <end position="142"/>
    </location>
</feature>
<evidence type="ECO:0000313" key="5">
    <source>
        <dbReference type="EMBL" id="GGF11296.1"/>
    </source>
</evidence>
<dbReference type="Pfam" id="PF10708">
    <property type="entry name" value="DUF2510"/>
    <property type="match status" value="1"/>
</dbReference>
<feature type="transmembrane region" description="Helical" evidence="2">
    <location>
        <begin position="100"/>
        <end position="118"/>
    </location>
</feature>
<evidence type="ECO:0008006" key="7">
    <source>
        <dbReference type="Google" id="ProtNLM"/>
    </source>
</evidence>
<feature type="domain" description="PASTA" evidence="3">
    <location>
        <begin position="223"/>
        <end position="281"/>
    </location>
</feature>
<dbReference type="EMBL" id="BMGP01000001">
    <property type="protein sequence ID" value="GGF11296.1"/>
    <property type="molecule type" value="Genomic_DNA"/>
</dbReference>
<feature type="region of interest" description="Disordered" evidence="1">
    <location>
        <begin position="286"/>
        <end position="338"/>
    </location>
</feature>
<dbReference type="RefSeq" id="WP_188672139.1">
    <property type="nucleotide sequence ID" value="NZ_BMGP01000001.1"/>
</dbReference>
<dbReference type="Proteomes" id="UP000598775">
    <property type="component" value="Unassembled WGS sequence"/>
</dbReference>
<feature type="transmembrane region" description="Helical" evidence="2">
    <location>
        <begin position="154"/>
        <end position="175"/>
    </location>
</feature>
<dbReference type="AlphaFoldDB" id="A0A917B063"/>
<evidence type="ECO:0000256" key="1">
    <source>
        <dbReference type="SAM" id="MobiDB-lite"/>
    </source>
</evidence>